<sequence>MKLPDSQRMVRAAVNLALLYRAETGSGACL</sequence>
<evidence type="ECO:0000313" key="2">
    <source>
        <dbReference type="Proteomes" id="UP000234681"/>
    </source>
</evidence>
<reference evidence="2" key="1">
    <citation type="submission" date="2005-09" db="EMBL/GenBank/DDBJ databases">
        <authorList>
            <person name="Mural R.J."/>
            <person name="Li P.W."/>
            <person name="Adams M.D."/>
            <person name="Amanatides P.G."/>
            <person name="Baden-Tillson H."/>
            <person name="Barnstead M."/>
            <person name="Chin S.H."/>
            <person name="Dew I."/>
            <person name="Evans C.A."/>
            <person name="Ferriera S."/>
            <person name="Flanigan M."/>
            <person name="Fosler C."/>
            <person name="Glodek A."/>
            <person name="Gu Z."/>
            <person name="Holt R.A."/>
            <person name="Jennings D."/>
            <person name="Kraft C.L."/>
            <person name="Lu F."/>
            <person name="Nguyen T."/>
            <person name="Nusskern D.R."/>
            <person name="Pfannkoch C.M."/>
            <person name="Sitter C."/>
            <person name="Sutton G.G."/>
            <person name="Venter J.C."/>
            <person name="Wang Z."/>
            <person name="Woodage T."/>
            <person name="Zheng X.H."/>
            <person name="Zhong F."/>
        </authorList>
    </citation>
    <scope>NUCLEOTIDE SEQUENCE [LARGE SCALE GENOMIC DNA]</scope>
    <source>
        <strain>BN</strain>
        <strain evidence="2">Sprague-Dawley</strain>
    </source>
</reference>
<dbReference type="Proteomes" id="UP000234681">
    <property type="component" value="Chromosome 3"/>
</dbReference>
<organism evidence="1 2">
    <name type="scientific">Rattus norvegicus</name>
    <name type="common">Rat</name>
    <dbReference type="NCBI Taxonomy" id="10116"/>
    <lineage>
        <taxon>Eukaryota</taxon>
        <taxon>Metazoa</taxon>
        <taxon>Chordata</taxon>
        <taxon>Craniata</taxon>
        <taxon>Vertebrata</taxon>
        <taxon>Euteleostomi</taxon>
        <taxon>Mammalia</taxon>
        <taxon>Eutheria</taxon>
        <taxon>Euarchontoglires</taxon>
        <taxon>Glires</taxon>
        <taxon>Rodentia</taxon>
        <taxon>Myomorpha</taxon>
        <taxon>Muroidea</taxon>
        <taxon>Muridae</taxon>
        <taxon>Murinae</taxon>
        <taxon>Rattus</taxon>
    </lineage>
</organism>
<proteinExistence type="predicted"/>
<protein>
    <submittedName>
        <fullName evidence="1">RCG26805</fullName>
    </submittedName>
</protein>
<dbReference type="AlphaFoldDB" id="A6HM41"/>
<accession>A6HM41</accession>
<name>A6HM41_RAT</name>
<dbReference type="EMBL" id="CH473949">
    <property type="protein sequence ID" value="EDL79092.1"/>
    <property type="molecule type" value="Genomic_DNA"/>
</dbReference>
<evidence type="ECO:0000313" key="1">
    <source>
        <dbReference type="EMBL" id="EDL79092.1"/>
    </source>
</evidence>
<gene>
    <name evidence="1" type="ORF">rCG_26805</name>
</gene>